<dbReference type="Proteomes" id="UP000475862">
    <property type="component" value="Unassembled WGS sequence"/>
</dbReference>
<keyword evidence="3" id="KW-1185">Reference proteome</keyword>
<reference evidence="2 3" key="1">
    <citation type="submission" date="2019-08" db="EMBL/GenBank/DDBJ databases">
        <title>The genome of the soybean aphid Biotype 1, its phylome, world population structure and adaptation to the North American continent.</title>
        <authorList>
            <person name="Giordano R."/>
            <person name="Donthu R.K."/>
            <person name="Hernandez A.G."/>
            <person name="Wright C.L."/>
            <person name="Zimin A.V."/>
        </authorList>
    </citation>
    <scope>NUCLEOTIDE SEQUENCE [LARGE SCALE GENOMIC DNA]</scope>
    <source>
        <tissue evidence="2">Whole aphids</tissue>
    </source>
</reference>
<accession>A0A6G0TZ28</accession>
<evidence type="ECO:0000313" key="3">
    <source>
        <dbReference type="Proteomes" id="UP000475862"/>
    </source>
</evidence>
<dbReference type="AlphaFoldDB" id="A0A6G0TZ28"/>
<evidence type="ECO:0000256" key="1">
    <source>
        <dbReference type="SAM" id="Phobius"/>
    </source>
</evidence>
<comment type="caution">
    <text evidence="2">The sequence shown here is derived from an EMBL/GenBank/DDBJ whole genome shotgun (WGS) entry which is preliminary data.</text>
</comment>
<dbReference type="EMBL" id="VYZN01000012">
    <property type="protein sequence ID" value="KAE9541702.1"/>
    <property type="molecule type" value="Genomic_DNA"/>
</dbReference>
<keyword evidence="1" id="KW-0812">Transmembrane</keyword>
<sequence length="414" mass="47675">MNEHTFITINFNYYCFYLINFYIFNEQNFKHNMCQVLIFNINKLIKGLDCQYIHDEYSLNIELHLVSARDLSNYSEINLKNKIVKILIGAKFKLFHEYILIICLYFLNTHTFNNFYVFQFMICIFYNIHALRLFTGKINENLFRLENLSCSVGPYLKRNKITYSQKIILRQNPSKIYPNQQHLKVPLISVYLKLTQFFIINHHKLNINLDHIHEQLNNKDIVLNSVPLHTDKLHHILGLVDENMAYSCTNDLMQNLSLVVLFDNGNVRRSARKIDWSDPVHTCLSSVLMRGSKEKDVFVDNGSSMSSSPSYTNKLPLLLSLLSSELASLPQSELSFFDNLTEPTGDNSFVLLEIVVDPDLFVSSSLSACFCFSALISAIAANFSFIPSWPIGKLVPESCSLKAIIFVTSSTKQI</sequence>
<name>A0A6G0TZ28_APHGL</name>
<keyword evidence="1" id="KW-0472">Membrane</keyword>
<gene>
    <name evidence="2" type="ORF">AGLY_003693</name>
</gene>
<keyword evidence="1" id="KW-1133">Transmembrane helix</keyword>
<evidence type="ECO:0000313" key="2">
    <source>
        <dbReference type="EMBL" id="KAE9541702.1"/>
    </source>
</evidence>
<organism evidence="2 3">
    <name type="scientific">Aphis glycines</name>
    <name type="common">Soybean aphid</name>
    <dbReference type="NCBI Taxonomy" id="307491"/>
    <lineage>
        <taxon>Eukaryota</taxon>
        <taxon>Metazoa</taxon>
        <taxon>Ecdysozoa</taxon>
        <taxon>Arthropoda</taxon>
        <taxon>Hexapoda</taxon>
        <taxon>Insecta</taxon>
        <taxon>Pterygota</taxon>
        <taxon>Neoptera</taxon>
        <taxon>Paraneoptera</taxon>
        <taxon>Hemiptera</taxon>
        <taxon>Sternorrhyncha</taxon>
        <taxon>Aphidomorpha</taxon>
        <taxon>Aphidoidea</taxon>
        <taxon>Aphididae</taxon>
        <taxon>Aphidini</taxon>
        <taxon>Aphis</taxon>
        <taxon>Aphis</taxon>
    </lineage>
</organism>
<feature type="transmembrane region" description="Helical" evidence="1">
    <location>
        <begin position="6"/>
        <end position="24"/>
    </location>
</feature>
<proteinExistence type="predicted"/>
<protein>
    <submittedName>
        <fullName evidence="2">Uncharacterized protein</fullName>
    </submittedName>
</protein>